<proteinExistence type="predicted"/>
<evidence type="ECO:0000313" key="3">
    <source>
        <dbReference type="Proteomes" id="UP000323000"/>
    </source>
</evidence>
<dbReference type="EMBL" id="VAHF01000004">
    <property type="protein sequence ID" value="TXG64146.1"/>
    <property type="molecule type" value="Genomic_DNA"/>
</dbReference>
<organism evidence="2 3">
    <name type="scientific">Acer yangbiense</name>
    <dbReference type="NCBI Taxonomy" id="1000413"/>
    <lineage>
        <taxon>Eukaryota</taxon>
        <taxon>Viridiplantae</taxon>
        <taxon>Streptophyta</taxon>
        <taxon>Embryophyta</taxon>
        <taxon>Tracheophyta</taxon>
        <taxon>Spermatophyta</taxon>
        <taxon>Magnoliopsida</taxon>
        <taxon>eudicotyledons</taxon>
        <taxon>Gunneridae</taxon>
        <taxon>Pentapetalae</taxon>
        <taxon>rosids</taxon>
        <taxon>malvids</taxon>
        <taxon>Sapindales</taxon>
        <taxon>Sapindaceae</taxon>
        <taxon>Hippocastanoideae</taxon>
        <taxon>Acereae</taxon>
        <taxon>Acer</taxon>
    </lineage>
</organism>
<dbReference type="AlphaFoldDB" id="A0A5C7I6K8"/>
<evidence type="ECO:0008006" key="4">
    <source>
        <dbReference type="Google" id="ProtNLM"/>
    </source>
</evidence>
<feature type="region of interest" description="Disordered" evidence="1">
    <location>
        <begin position="1"/>
        <end position="40"/>
    </location>
</feature>
<sequence length="218" mass="24084">MQMEQAPHQQGGNGEGTSTQAPSKAIMGRPGDNGGPSLPSYTPKLVKLDFPRFNGGEDPTSWLCRADQFFQFHATPEVERVALASFHLEGLNARFSPTQFYDFFRELTKLQQVGFVRAYRTQFEKLLAKTGQLSQPQEVSCFVSGPKDSIKADVLAGEPSSLSAAISLARLYEARNMSQRKVASIDKLNLSTKRDSGNYWPFSSGQKNVTSRVEGKAR</sequence>
<evidence type="ECO:0000256" key="1">
    <source>
        <dbReference type="SAM" id="MobiDB-lite"/>
    </source>
</evidence>
<dbReference type="Proteomes" id="UP000323000">
    <property type="component" value="Chromosome 4"/>
</dbReference>
<gene>
    <name evidence="2" type="ORF">EZV62_011140</name>
</gene>
<comment type="caution">
    <text evidence="2">The sequence shown here is derived from an EMBL/GenBank/DDBJ whole genome shotgun (WGS) entry which is preliminary data.</text>
</comment>
<reference evidence="3" key="1">
    <citation type="journal article" date="2019" name="Gigascience">
        <title>De novo genome assembly of the endangered Acer yangbiense, a plant species with extremely small populations endemic to Yunnan Province, China.</title>
        <authorList>
            <person name="Yang J."/>
            <person name="Wariss H.M."/>
            <person name="Tao L."/>
            <person name="Zhang R."/>
            <person name="Yun Q."/>
            <person name="Hollingsworth P."/>
            <person name="Dao Z."/>
            <person name="Luo G."/>
            <person name="Guo H."/>
            <person name="Ma Y."/>
            <person name="Sun W."/>
        </authorList>
    </citation>
    <scope>NUCLEOTIDE SEQUENCE [LARGE SCALE GENOMIC DNA]</scope>
    <source>
        <strain evidence="3">cv. Malutang</strain>
    </source>
</reference>
<dbReference type="OrthoDB" id="1680348at2759"/>
<keyword evidence="3" id="KW-1185">Reference proteome</keyword>
<evidence type="ECO:0000313" key="2">
    <source>
        <dbReference type="EMBL" id="TXG64146.1"/>
    </source>
</evidence>
<accession>A0A5C7I6K8</accession>
<protein>
    <recommendedName>
        <fullName evidence="4">Retrotransposon gag domain-containing protein</fullName>
    </recommendedName>
</protein>
<feature type="region of interest" description="Disordered" evidence="1">
    <location>
        <begin position="199"/>
        <end position="218"/>
    </location>
</feature>
<feature type="compositionally biased region" description="Polar residues" evidence="1">
    <location>
        <begin position="201"/>
        <end position="211"/>
    </location>
</feature>
<name>A0A5C7I6K8_9ROSI</name>